<keyword evidence="2" id="KW-1185">Reference proteome</keyword>
<gene>
    <name evidence="1" type="ORF">TeGR_g1078</name>
</gene>
<accession>A0ABQ6ML16</accession>
<dbReference type="Proteomes" id="UP001165060">
    <property type="component" value="Unassembled WGS sequence"/>
</dbReference>
<comment type="caution">
    <text evidence="1">The sequence shown here is derived from an EMBL/GenBank/DDBJ whole genome shotgun (WGS) entry which is preliminary data.</text>
</comment>
<evidence type="ECO:0000313" key="1">
    <source>
        <dbReference type="EMBL" id="GMI28361.1"/>
    </source>
</evidence>
<organism evidence="1 2">
    <name type="scientific">Tetraparma gracilis</name>
    <dbReference type="NCBI Taxonomy" id="2962635"/>
    <lineage>
        <taxon>Eukaryota</taxon>
        <taxon>Sar</taxon>
        <taxon>Stramenopiles</taxon>
        <taxon>Ochrophyta</taxon>
        <taxon>Bolidophyceae</taxon>
        <taxon>Parmales</taxon>
        <taxon>Triparmaceae</taxon>
        <taxon>Tetraparma</taxon>
    </lineage>
</organism>
<reference evidence="1 2" key="1">
    <citation type="journal article" date="2023" name="Commun. Biol.">
        <title>Genome analysis of Parmales, the sister group of diatoms, reveals the evolutionary specialization of diatoms from phago-mixotrophs to photoautotrophs.</title>
        <authorList>
            <person name="Ban H."/>
            <person name="Sato S."/>
            <person name="Yoshikawa S."/>
            <person name="Yamada K."/>
            <person name="Nakamura Y."/>
            <person name="Ichinomiya M."/>
            <person name="Sato N."/>
            <person name="Blanc-Mathieu R."/>
            <person name="Endo H."/>
            <person name="Kuwata A."/>
            <person name="Ogata H."/>
        </authorList>
    </citation>
    <scope>NUCLEOTIDE SEQUENCE [LARGE SCALE GENOMIC DNA]</scope>
</reference>
<proteinExistence type="predicted"/>
<protein>
    <submittedName>
        <fullName evidence="1">Uncharacterized protein</fullName>
    </submittedName>
</protein>
<name>A0ABQ6ML16_9STRA</name>
<evidence type="ECO:0000313" key="2">
    <source>
        <dbReference type="Proteomes" id="UP001165060"/>
    </source>
</evidence>
<sequence>MQIGEVVHTLTFSPLDEPNLGSIALDFVSRQGLAAGEGCTDQACTAGFVEGALRQLLAGKEPNRVDMIEQEILKEYETTIDARLAAVPPPPPPPATPPRYARVPCTPPYCSFECAAMPDSCPAPAPLPPLPSPRVCPGGPTVYPIVIGVPADAVVDCVPRKFRDFAPQKSRGEYSFGVGEEAEYKRAYRMSRFAHTTRKSGFDCLRHYEIAAGGTAPFFPDLEDAPEGTMAHWPRDLVRGLWEMEGVDGAEGEIDWEVFDEAEYLCKVDELLEFTRARLTTEKVAEYVLSVAKLPPPGEISVLFLGGNDGVDYVRDMLLHGLKSLPRVTVTDFVRPPHLYWEEGTGVKDWSNEGLYGLGFT</sequence>
<dbReference type="EMBL" id="BRYB01000352">
    <property type="protein sequence ID" value="GMI28361.1"/>
    <property type="molecule type" value="Genomic_DNA"/>
</dbReference>